<proteinExistence type="inferred from homology"/>
<dbReference type="InterPro" id="IPR003000">
    <property type="entry name" value="Sirtuin"/>
</dbReference>
<dbReference type="InterPro" id="IPR027546">
    <property type="entry name" value="Sirtuin_class_III"/>
</dbReference>
<dbReference type="EMBL" id="FQ312005">
    <property type="protein sequence ID" value="CBW26238.1"/>
    <property type="molecule type" value="Genomic_DNA"/>
</dbReference>
<dbReference type="GO" id="GO:0008270">
    <property type="term" value="F:zinc ion binding"/>
    <property type="evidence" value="ECO:0007669"/>
    <property type="project" value="UniProtKB-UniRule"/>
</dbReference>
<dbReference type="GO" id="GO:0070403">
    <property type="term" value="F:NAD+ binding"/>
    <property type="evidence" value="ECO:0007669"/>
    <property type="project" value="UniProtKB-UniRule"/>
</dbReference>
<evidence type="ECO:0000256" key="4">
    <source>
        <dbReference type="PROSITE-ProRule" id="PRU00236"/>
    </source>
</evidence>
<keyword evidence="1" id="KW-0808">Transferase</keyword>
<keyword evidence="3" id="KW-0963">Cytoplasm</keyword>
<dbReference type="SUPFAM" id="SSF52467">
    <property type="entry name" value="DHS-like NAD/FAD-binding domain"/>
    <property type="match status" value="1"/>
</dbReference>
<dbReference type="Gene3D" id="3.30.1600.10">
    <property type="entry name" value="SIR2/SIRT2 'Small Domain"/>
    <property type="match status" value="1"/>
</dbReference>
<feature type="binding site" evidence="3">
    <location>
        <position position="62"/>
    </location>
    <ligand>
        <name>substrate</name>
    </ligand>
</feature>
<keyword evidence="2 3" id="KW-0520">NAD</keyword>
<comment type="caution">
    <text evidence="3 4">Lacks conserved residue(s) required for the propagation of feature annotation.</text>
</comment>
<feature type="active site" description="Proton acceptor" evidence="3">
    <location>
        <position position="114"/>
    </location>
</feature>
<dbReference type="InterPro" id="IPR029035">
    <property type="entry name" value="DHS-like_NAD/FAD-binding_dom"/>
</dbReference>
<dbReference type="InterPro" id="IPR050134">
    <property type="entry name" value="NAD-dep_sirtuin_deacylases"/>
</dbReference>
<evidence type="ECO:0000256" key="3">
    <source>
        <dbReference type="HAMAP-Rule" id="MF_01121"/>
    </source>
</evidence>
<dbReference type="KEGG" id="bmx:BMS_1373"/>
<dbReference type="InterPro" id="IPR026591">
    <property type="entry name" value="Sirtuin_cat_small_dom_sf"/>
</dbReference>
<feature type="domain" description="Deacetylase sirtuin-type" evidence="5">
    <location>
        <begin position="1"/>
        <end position="238"/>
    </location>
</feature>
<dbReference type="PANTHER" id="PTHR11085:SF4">
    <property type="entry name" value="NAD-DEPENDENT PROTEIN DEACYLASE"/>
    <property type="match status" value="1"/>
</dbReference>
<comment type="similarity">
    <text evidence="3">Belongs to the sirtuin family. Class III subfamily.</text>
</comment>
<comment type="subcellular location">
    <subcellularLocation>
        <location evidence="3">Cytoplasm</location>
    </subcellularLocation>
</comment>
<evidence type="ECO:0000313" key="7">
    <source>
        <dbReference type="Proteomes" id="UP000008963"/>
    </source>
</evidence>
<dbReference type="STRING" id="862908.BMS_1373"/>
<dbReference type="GO" id="GO:0017136">
    <property type="term" value="F:histone deacetylase activity, NAD-dependent"/>
    <property type="evidence" value="ECO:0007669"/>
    <property type="project" value="TreeGrafter"/>
</dbReference>
<feature type="binding site" evidence="3">
    <location>
        <position position="122"/>
    </location>
    <ligand>
        <name>Zn(2+)</name>
        <dbReference type="ChEBI" id="CHEBI:29105"/>
    </ligand>
</feature>
<evidence type="ECO:0000256" key="1">
    <source>
        <dbReference type="ARBA" id="ARBA00022679"/>
    </source>
</evidence>
<dbReference type="PANTHER" id="PTHR11085">
    <property type="entry name" value="NAD-DEPENDENT PROTEIN DEACYLASE SIRTUIN-5, MITOCHONDRIAL-RELATED"/>
    <property type="match status" value="1"/>
</dbReference>
<dbReference type="Gene3D" id="3.40.50.1220">
    <property type="entry name" value="TPP-binding domain"/>
    <property type="match status" value="1"/>
</dbReference>
<dbReference type="PROSITE" id="PS50305">
    <property type="entry name" value="SIRTUIN"/>
    <property type="match status" value="1"/>
</dbReference>
<comment type="catalytic activity">
    <reaction evidence="3">
        <text>N(6)-succinyl-L-lysyl-[protein] + NAD(+) + H2O = 2''-O-succinyl-ADP-D-ribose + nicotinamide + L-lysyl-[protein]</text>
        <dbReference type="Rhea" id="RHEA:47668"/>
        <dbReference type="Rhea" id="RHEA-COMP:9752"/>
        <dbReference type="Rhea" id="RHEA-COMP:11877"/>
        <dbReference type="ChEBI" id="CHEBI:15377"/>
        <dbReference type="ChEBI" id="CHEBI:17154"/>
        <dbReference type="ChEBI" id="CHEBI:29969"/>
        <dbReference type="ChEBI" id="CHEBI:57540"/>
        <dbReference type="ChEBI" id="CHEBI:87830"/>
        <dbReference type="ChEBI" id="CHEBI:87832"/>
    </reaction>
</comment>
<dbReference type="Pfam" id="PF02146">
    <property type="entry name" value="SIR2"/>
    <property type="match status" value="1"/>
</dbReference>
<feature type="binding site" evidence="3">
    <location>
        <begin position="181"/>
        <end position="183"/>
    </location>
    <ligand>
        <name>NAD(+)</name>
        <dbReference type="ChEBI" id="CHEBI:57540"/>
    </ligand>
</feature>
<comment type="domain">
    <text evidence="3">2 residues (Tyr-59 and Arg-62) present in a large hydrophobic pocket are probably involved in substrate specificity. They are important for desuccinylation activity, but dispensable for deacetylation activity.</text>
</comment>
<feature type="binding site" evidence="3">
    <location>
        <begin position="15"/>
        <end position="34"/>
    </location>
    <ligand>
        <name>NAD(+)</name>
        <dbReference type="ChEBI" id="CHEBI:57540"/>
    </ligand>
</feature>
<dbReference type="GO" id="GO:0036055">
    <property type="term" value="F:protein-succinyllysine desuccinylase activity"/>
    <property type="evidence" value="ECO:0007669"/>
    <property type="project" value="UniProtKB-UniRule"/>
</dbReference>
<feature type="binding site" evidence="3">
    <location>
        <position position="225"/>
    </location>
    <ligand>
        <name>NAD(+)</name>
        <dbReference type="ChEBI" id="CHEBI:57540"/>
    </ligand>
</feature>
<dbReference type="Proteomes" id="UP000008963">
    <property type="component" value="Chromosome"/>
</dbReference>
<dbReference type="AlphaFoldDB" id="E1WZQ2"/>
<feature type="binding site" evidence="3">
    <location>
        <position position="59"/>
    </location>
    <ligand>
        <name>substrate</name>
    </ligand>
</feature>
<accession>E1WZQ2</accession>
<dbReference type="eggNOG" id="COG0846">
    <property type="taxonomic scope" value="Bacteria"/>
</dbReference>
<evidence type="ECO:0000256" key="2">
    <source>
        <dbReference type="ARBA" id="ARBA00023027"/>
    </source>
</evidence>
<keyword evidence="7" id="KW-1185">Reference proteome</keyword>
<dbReference type="HAMAP" id="MF_01121">
    <property type="entry name" value="Sirtuin_ClassIII"/>
    <property type="match status" value="1"/>
</dbReference>
<evidence type="ECO:0000313" key="6">
    <source>
        <dbReference type="EMBL" id="CBW26238.1"/>
    </source>
</evidence>
<dbReference type="RefSeq" id="WP_014244022.1">
    <property type="nucleotide sequence ID" value="NC_016620.1"/>
</dbReference>
<name>E1WZQ2_HALMS</name>
<dbReference type="PATRIC" id="fig|862908.3.peg.1306"/>
<feature type="binding site" evidence="3">
    <location>
        <position position="141"/>
    </location>
    <ligand>
        <name>Zn(2+)</name>
        <dbReference type="ChEBI" id="CHEBI:29105"/>
    </ligand>
</feature>
<dbReference type="HOGENOM" id="CLU_023643_3_1_7"/>
<dbReference type="GO" id="GO:0036054">
    <property type="term" value="F:protein-malonyllysine demalonylase activity"/>
    <property type="evidence" value="ECO:0007669"/>
    <property type="project" value="InterPro"/>
</dbReference>
<comment type="function">
    <text evidence="3">NAD-dependent lysine deacetylase and desuccinylase that specifically removes acetyl and succinyl groups on target proteins. Modulates the activities of several proteins which are inactive in their acylated form.</text>
</comment>
<dbReference type="CDD" id="cd01412">
    <property type="entry name" value="SIRT5_Af1_CobB"/>
    <property type="match status" value="1"/>
</dbReference>
<organism evidence="6 7">
    <name type="scientific">Halobacteriovorax marinus (strain ATCC BAA-682 / DSM 15412 / SJ)</name>
    <name type="common">Bacteriovorax marinus</name>
    <dbReference type="NCBI Taxonomy" id="862908"/>
    <lineage>
        <taxon>Bacteria</taxon>
        <taxon>Pseudomonadati</taxon>
        <taxon>Bdellovibrionota</taxon>
        <taxon>Bacteriovoracia</taxon>
        <taxon>Bacteriovoracales</taxon>
        <taxon>Halobacteriovoraceae</taxon>
        <taxon>Halobacteriovorax</taxon>
    </lineage>
</organism>
<dbReference type="OrthoDB" id="5290598at2"/>
<dbReference type="GO" id="GO:0005737">
    <property type="term" value="C:cytoplasm"/>
    <property type="evidence" value="ECO:0007669"/>
    <property type="project" value="UniProtKB-SubCell"/>
</dbReference>
<feature type="binding site" evidence="3">
    <location>
        <begin position="96"/>
        <end position="99"/>
    </location>
    <ligand>
        <name>NAD(+)</name>
        <dbReference type="ChEBI" id="CHEBI:57540"/>
    </ligand>
</feature>
<comment type="catalytic activity">
    <reaction evidence="3">
        <text>N(6)-acetyl-L-lysyl-[protein] + NAD(+) + H2O = 2''-O-acetyl-ADP-D-ribose + nicotinamide + L-lysyl-[protein]</text>
        <dbReference type="Rhea" id="RHEA:43636"/>
        <dbReference type="Rhea" id="RHEA-COMP:9752"/>
        <dbReference type="Rhea" id="RHEA-COMP:10731"/>
        <dbReference type="ChEBI" id="CHEBI:15377"/>
        <dbReference type="ChEBI" id="CHEBI:17154"/>
        <dbReference type="ChEBI" id="CHEBI:29969"/>
        <dbReference type="ChEBI" id="CHEBI:57540"/>
        <dbReference type="ChEBI" id="CHEBI:61930"/>
        <dbReference type="ChEBI" id="CHEBI:83767"/>
        <dbReference type="EC" id="2.3.1.286"/>
    </reaction>
</comment>
<evidence type="ECO:0000259" key="5">
    <source>
        <dbReference type="PROSITE" id="PS50305"/>
    </source>
</evidence>
<keyword evidence="3" id="KW-0479">Metal-binding</keyword>
<dbReference type="EC" id="2.3.1.286" evidence="3"/>
<gene>
    <name evidence="6" type="primary">npdA</name>
    <name evidence="3" type="synonym">cobB</name>
    <name evidence="6" type="ordered locus">BMS_1373</name>
</gene>
<sequence>MIIPNNFKNIVILTGAGISAESGIKTFRDCNGLWENHDIMEVASIQGFRNNPKLVYDFYNARKAQLQSSEVSPNAAHHALAQLESKFKGNVTIITQNVDDLHERSGSHNIIHMHGELLKARCQKSQKVFTIKTNINESSICSCCREAGNLRPHIVWFGETPLMLDEIELELSKCDLFLSIGTSGEVYPAASFINYVKELGAMTIEQNLQPTKQARLFDIQITGEATKEVPRLVERLLS</sequence>
<dbReference type="InterPro" id="IPR026590">
    <property type="entry name" value="Ssirtuin_cat_dom"/>
</dbReference>
<comment type="cofactor">
    <cofactor evidence="3">
        <name>Zn(2+)</name>
        <dbReference type="ChEBI" id="CHEBI:29105"/>
    </cofactor>
    <text evidence="3">Binds 1 zinc ion per subunit.</text>
</comment>
<keyword evidence="3" id="KW-0862">Zinc</keyword>
<reference evidence="7" key="1">
    <citation type="journal article" date="2013" name="ISME J.">
        <title>A small predatory core genome in the divergent marine Bacteriovorax marinus SJ and the terrestrial Bdellovibrio bacteriovorus.</title>
        <authorList>
            <person name="Crossman L.C."/>
            <person name="Chen H."/>
            <person name="Cerdeno-Tarraga A.M."/>
            <person name="Brooks K."/>
            <person name="Quail M.A."/>
            <person name="Pineiro S.A."/>
            <person name="Hobley L."/>
            <person name="Sockett R.E."/>
            <person name="Bentley S.D."/>
            <person name="Parkhill J."/>
            <person name="Williams H.N."/>
            <person name="Stine O.C."/>
        </authorList>
    </citation>
    <scope>NUCLEOTIDE SEQUENCE [LARGE SCALE GENOMIC DNA]</scope>
    <source>
        <strain evidence="7">ATCC BAA-682 / DSM 15412 / SJ</strain>
    </source>
</reference>
<protein>
    <recommendedName>
        <fullName evidence="3">NAD-dependent protein deacylase</fullName>
        <ecNumber evidence="3">2.3.1.286</ecNumber>
    </recommendedName>
    <alternativeName>
        <fullName evidence="3">Regulatory protein SIR2 homolog</fullName>
    </alternativeName>
</protein>